<evidence type="ECO:0000256" key="4">
    <source>
        <dbReference type="ARBA" id="ARBA00008694"/>
    </source>
</evidence>
<dbReference type="PANTHER" id="PTHR23342">
    <property type="entry name" value="N-ACETYLGLUTAMATE SYNTHASE"/>
    <property type="match status" value="1"/>
</dbReference>
<protein>
    <recommendedName>
        <fullName evidence="6">Amino-acid acetyltransferase, mitochondrial</fullName>
        <ecNumber evidence="5">2.3.1.1</ecNumber>
    </recommendedName>
    <alternativeName>
        <fullName evidence="12">Glutamate N-acetyltransferase</fullName>
    </alternativeName>
    <alternativeName>
        <fullName evidence="13">N-acetylglutamate synthase</fullName>
    </alternativeName>
</protein>
<keyword evidence="10" id="KW-0496">Mitochondrion</keyword>
<dbReference type="InterPro" id="IPR036393">
    <property type="entry name" value="AceGlu_kinase-like_sf"/>
</dbReference>
<name>A0A139H949_9PEZI</name>
<evidence type="ECO:0000256" key="12">
    <source>
        <dbReference type="ARBA" id="ARBA00030346"/>
    </source>
</evidence>
<dbReference type="Pfam" id="PF04768">
    <property type="entry name" value="NAT"/>
    <property type="match status" value="1"/>
</dbReference>
<comment type="pathway">
    <text evidence="3">Amino-acid biosynthesis; L-arginine biosynthesis; N(2)-acetyl-L-ornithine from L-glutamate: step 1/4.</text>
</comment>
<feature type="compositionally biased region" description="Basic and acidic residues" evidence="15">
    <location>
        <begin position="33"/>
        <end position="48"/>
    </location>
</feature>
<proteinExistence type="inferred from homology"/>
<sequence>MSRGRFLGAFGEKLANLRTPSPSRGRSPSSARDVSHTDSAEQPQERMGLHSLWPEDAASQAKTTIDIVAVHGLGGDAFDTWRAQDTGRIWLKDFLPEQFQDAHIMTFGYNSRVLSKSISGINDYARDLLEQLRAIRTNLDTDRNPLIFALIIAHERQELYESVGPMVKGIMFFGTPHRGSEIASWSTIFSNLASLTTAGQIRSDLLKNLESSSSTLRDISTQFVSRATGLQIVTFYEQEKLKGLIIVQQDSAELAYGNERPIPIGANHITMCKFSMSTSPEYKKVLANMKKLVQYSREAQRLGSTSAGAEQEHDDHPTLPSLSTWSHNVAIGQSRQHNGNVYNYYGATSGRPDASEPKSAPGNKHWDVSMSRCKPFLHFVGQETLLRSLEEALLPARSVQTVTGRRFVLRGLSGSGKTQVALRFAEQHRQSFWGVFWVDILNRKFAQIGFSKLARRFGSLVGTGEEAVVEITTMLANATKPWLLILHDPADPNYNYSSYIPDSPHGSVLVLMRSDVTLHLDTIEEQQMLSGLEHRSAEKLLARIATDSSKHPETNRSCVLIVRYLQAFPLALVVAGSLIASGLCSANEYPRTLNFKQSEVINTKMSKDLPFYTTYFAVFETTIHYLKACATSTAKHALQLHRILAFFDRASVCEDIFFRAWKAVEEYVVDGPDQYHDPTRGLAHVHFLGPWHHHCARSLTSEWASSTDARAFHAACALLNDLSLVSWDEEARTMSMHGALRYWARERLSFGDQAQAWAAAASILAFSIGEDDYWQQPYFEEPNHFGECIGRRPLGVETCFPPRNTAGIVRIYFRFYWQLLRSEDIRPLYDPLWDEMVRLARPLLGIEQPLGDGNHIALYHLRVVALVRMGRHAEAIQMGQEVLKMRQANFQPDHIALLWSKHSLASSYLASGQSATALKLLQEVARTHGFAQYLNDSQPTQFLPQNGPSIDEPRDLVSCLQKDATGAVETSISPASAAIWIPYDLGRAYIATGQHGKGLRLLEQCLLGPNALFPAGHYHRLRRTLALAAFCIAVGYNEKALQVLSDSVRMNQTSPVPEMALAHMLFLNHRFGDAVSSLKSVLGKEDAGVYALPEDAVMTLTCELYHSYVRSERQGEADLLQGIAGTPVNGKHAARNEDPATQRELLMDVLSASATKRDAKQYLARFNRPRKDSKGEKPDLYALLEDRNARNRQDQSRLDKTGVNLGGLYAPSRAIADVPQFSSEEVSREQAKAAAVAAQEELHVALVCLKAPEAIDEDTLDGLARTIAQLVKLDMRIILVLDININNVQAEKYAGSLVDVKALRKAFAQQADRLCDAIDRHNSEGARSVPNALEVVEDVWENGTETHELHVTMPNTLIDPLKRGMIPIIPSLAYTASGQLVQIAAADIMTTITKYLLGVDSAGQQIAGPPEPISLDRIIVLDAIGGIPSKDRGDGAHVFINLEQEFDNIEQELSEYADAAERNHSHPRGSAFYDQHRDNLDLVRKCLQLLPPSSSALITTPEEAASSSRVTKAPTLGAGTRRQKNPLIHNLLTNKPLISSSLPAARLHHAEGQHPNTPLTEASTMLRRGMPLIIIPAADRHLGWQRPITGKTTLQLDQDPRINLPQLVHLIEDSFRRKLNLQNYLDRIQHRLAGIIIAGHYEGAAILTWESPPSTTDPTRLVPYLDKFAVRQSSQGSSGVADIVFQAMLRSCFPRGVCWRSRKDNPVNKWYFERAVGSWRIPESEWVMFWTGEHVVEREREFLDCVAVCRGIRGSWEEEEGKKEGD</sequence>
<comment type="subcellular location">
    <subcellularLocation>
        <location evidence="2">Mitochondrion</location>
    </subcellularLocation>
</comment>
<comment type="caution">
    <text evidence="17">The sequence shown here is derived from an EMBL/GenBank/DDBJ whole genome shotgun (WGS) entry which is preliminary data.</text>
</comment>
<comment type="catalytic activity">
    <reaction evidence="14">
        <text>L-glutamate + acetyl-CoA = N-acetyl-L-glutamate + CoA + H(+)</text>
        <dbReference type="Rhea" id="RHEA:24292"/>
        <dbReference type="ChEBI" id="CHEBI:15378"/>
        <dbReference type="ChEBI" id="CHEBI:29985"/>
        <dbReference type="ChEBI" id="CHEBI:44337"/>
        <dbReference type="ChEBI" id="CHEBI:57287"/>
        <dbReference type="ChEBI" id="CHEBI:57288"/>
        <dbReference type="EC" id="2.3.1.1"/>
    </reaction>
</comment>
<keyword evidence="7" id="KW-0028">Amino-acid biosynthesis</keyword>
<dbReference type="FunFam" id="3.40.630.30:FF:000049">
    <property type="entry name" value="Amino-acid acetyltransferase, mitochondrial"/>
    <property type="match status" value="1"/>
</dbReference>
<gene>
    <name evidence="17" type="ORF">AC578_4979</name>
</gene>
<dbReference type="Gene3D" id="1.25.40.10">
    <property type="entry name" value="Tetratricopeptide repeat domain"/>
    <property type="match status" value="1"/>
</dbReference>
<reference evidence="17 18" key="1">
    <citation type="submission" date="2015-07" db="EMBL/GenBank/DDBJ databases">
        <title>Comparative genomics of the Sigatoka disease complex on banana suggests a link between parallel evolutionary changes in Pseudocercospora fijiensis and Pseudocercospora eumusae and increased virulence on the banana host.</title>
        <authorList>
            <person name="Chang T.-C."/>
            <person name="Salvucci A."/>
            <person name="Crous P.W."/>
            <person name="Stergiopoulos I."/>
        </authorList>
    </citation>
    <scope>NUCLEOTIDE SEQUENCE [LARGE SCALE GENOMIC DNA]</scope>
    <source>
        <strain evidence="17 18">CBS 114824</strain>
    </source>
</reference>
<dbReference type="OrthoDB" id="5585968at2759"/>
<dbReference type="GO" id="GO:0004042">
    <property type="term" value="F:L-glutamate N-acetyltransferase activity"/>
    <property type="evidence" value="ECO:0007669"/>
    <property type="project" value="TreeGrafter"/>
</dbReference>
<evidence type="ECO:0000256" key="10">
    <source>
        <dbReference type="ARBA" id="ARBA00023128"/>
    </source>
</evidence>
<dbReference type="PANTHER" id="PTHR23342:SF4">
    <property type="entry name" value="AMINO-ACID ACETYLTRANSFERASE, MITOCHONDRIAL"/>
    <property type="match status" value="1"/>
</dbReference>
<evidence type="ECO:0000256" key="15">
    <source>
        <dbReference type="SAM" id="MobiDB-lite"/>
    </source>
</evidence>
<dbReference type="SUPFAM" id="SSF52540">
    <property type="entry name" value="P-loop containing nucleoside triphosphate hydrolases"/>
    <property type="match status" value="1"/>
</dbReference>
<feature type="compositionally biased region" description="Low complexity" evidence="15">
    <location>
        <begin position="18"/>
        <end position="30"/>
    </location>
</feature>
<keyword evidence="11" id="KW-0012">Acyltransferase</keyword>
<evidence type="ECO:0000256" key="5">
    <source>
        <dbReference type="ARBA" id="ARBA00012697"/>
    </source>
</evidence>
<feature type="domain" description="N-acetyltransferase" evidence="16">
    <location>
        <begin position="1591"/>
        <end position="1754"/>
    </location>
</feature>
<keyword evidence="9" id="KW-0809">Transit peptide</keyword>
<dbReference type="InterPro" id="IPR011990">
    <property type="entry name" value="TPR-like_helical_dom_sf"/>
</dbReference>
<keyword evidence="8" id="KW-0808">Transferase</keyword>
<comment type="function">
    <text evidence="1">N-acetylglutamate synthase involved in arginine biosynthesis.</text>
</comment>
<feature type="region of interest" description="Disordered" evidence="15">
    <location>
        <begin position="1"/>
        <end position="49"/>
    </location>
</feature>
<evidence type="ECO:0000256" key="8">
    <source>
        <dbReference type="ARBA" id="ARBA00022679"/>
    </source>
</evidence>
<evidence type="ECO:0000256" key="13">
    <source>
        <dbReference type="ARBA" id="ARBA00033251"/>
    </source>
</evidence>
<dbReference type="InterPro" id="IPR029058">
    <property type="entry name" value="AB_hydrolase_fold"/>
</dbReference>
<dbReference type="Proteomes" id="UP000070133">
    <property type="component" value="Unassembled WGS sequence"/>
</dbReference>
<evidence type="ECO:0000256" key="14">
    <source>
        <dbReference type="ARBA" id="ARBA00048372"/>
    </source>
</evidence>
<dbReference type="Gene3D" id="3.40.50.1820">
    <property type="entry name" value="alpha/beta hydrolase"/>
    <property type="match status" value="1"/>
</dbReference>
<accession>A0A139H949</accession>
<evidence type="ECO:0000256" key="6">
    <source>
        <dbReference type="ARBA" id="ARBA00018802"/>
    </source>
</evidence>
<dbReference type="SUPFAM" id="SSF53474">
    <property type="entry name" value="alpha/beta-Hydrolases"/>
    <property type="match status" value="1"/>
</dbReference>
<dbReference type="PROSITE" id="PS51731">
    <property type="entry name" value="GNAT_NAGS"/>
    <property type="match status" value="1"/>
</dbReference>
<keyword evidence="18" id="KW-1185">Reference proteome</keyword>
<dbReference type="GO" id="GO:0006592">
    <property type="term" value="P:ornithine biosynthetic process"/>
    <property type="evidence" value="ECO:0007669"/>
    <property type="project" value="TreeGrafter"/>
</dbReference>
<evidence type="ECO:0000256" key="1">
    <source>
        <dbReference type="ARBA" id="ARBA00002294"/>
    </source>
</evidence>
<dbReference type="Gene3D" id="3.40.1160.10">
    <property type="entry name" value="Acetylglutamate kinase-like"/>
    <property type="match status" value="1"/>
</dbReference>
<dbReference type="InterPro" id="IPR006855">
    <property type="entry name" value="Vertebrate-like_GNAT_dom"/>
</dbReference>
<dbReference type="GO" id="GO:0006526">
    <property type="term" value="P:L-arginine biosynthetic process"/>
    <property type="evidence" value="ECO:0007669"/>
    <property type="project" value="UniProtKB-UniPathway"/>
</dbReference>
<dbReference type="GO" id="GO:0005759">
    <property type="term" value="C:mitochondrial matrix"/>
    <property type="evidence" value="ECO:0007669"/>
    <property type="project" value="TreeGrafter"/>
</dbReference>
<dbReference type="UniPathway" id="UPA00068"/>
<evidence type="ECO:0000313" key="17">
    <source>
        <dbReference type="EMBL" id="KXS98970.1"/>
    </source>
</evidence>
<evidence type="ECO:0000313" key="18">
    <source>
        <dbReference type="Proteomes" id="UP000070133"/>
    </source>
</evidence>
<dbReference type="Pfam" id="PF13424">
    <property type="entry name" value="TPR_12"/>
    <property type="match status" value="1"/>
</dbReference>
<evidence type="ECO:0000256" key="3">
    <source>
        <dbReference type="ARBA" id="ARBA00004925"/>
    </source>
</evidence>
<comment type="similarity">
    <text evidence="4">Belongs to the acetyltransferase family.</text>
</comment>
<organism evidence="17 18">
    <name type="scientific">Pseudocercospora eumusae</name>
    <dbReference type="NCBI Taxonomy" id="321146"/>
    <lineage>
        <taxon>Eukaryota</taxon>
        <taxon>Fungi</taxon>
        <taxon>Dikarya</taxon>
        <taxon>Ascomycota</taxon>
        <taxon>Pezizomycotina</taxon>
        <taxon>Dothideomycetes</taxon>
        <taxon>Dothideomycetidae</taxon>
        <taxon>Mycosphaerellales</taxon>
        <taxon>Mycosphaerellaceae</taxon>
        <taxon>Pseudocercospora</taxon>
    </lineage>
</organism>
<dbReference type="EC" id="2.3.1.1" evidence="5"/>
<evidence type="ECO:0000256" key="9">
    <source>
        <dbReference type="ARBA" id="ARBA00022946"/>
    </source>
</evidence>
<evidence type="ECO:0000256" key="11">
    <source>
        <dbReference type="ARBA" id="ARBA00023315"/>
    </source>
</evidence>
<evidence type="ECO:0000256" key="7">
    <source>
        <dbReference type="ARBA" id="ARBA00022605"/>
    </source>
</evidence>
<feature type="region of interest" description="Disordered" evidence="15">
    <location>
        <begin position="1500"/>
        <end position="1522"/>
    </location>
</feature>
<evidence type="ECO:0000259" key="16">
    <source>
        <dbReference type="PROSITE" id="PS51731"/>
    </source>
</evidence>
<evidence type="ECO:0000256" key="2">
    <source>
        <dbReference type="ARBA" id="ARBA00004173"/>
    </source>
</evidence>
<dbReference type="STRING" id="321146.A0A139H949"/>
<dbReference type="SUPFAM" id="SSF48452">
    <property type="entry name" value="TPR-like"/>
    <property type="match status" value="1"/>
</dbReference>
<dbReference type="InterPro" id="IPR027417">
    <property type="entry name" value="P-loop_NTPase"/>
</dbReference>
<dbReference type="EMBL" id="LFZN01000102">
    <property type="protein sequence ID" value="KXS98970.1"/>
    <property type="molecule type" value="Genomic_DNA"/>
</dbReference>
<dbReference type="Gene3D" id="3.40.50.300">
    <property type="entry name" value="P-loop containing nucleotide triphosphate hydrolases"/>
    <property type="match status" value="1"/>
</dbReference>
<dbReference type="Gene3D" id="3.40.630.30">
    <property type="match status" value="1"/>
</dbReference>